<dbReference type="EMBL" id="FOAB01000002">
    <property type="protein sequence ID" value="SEK93553.1"/>
    <property type="molecule type" value="Genomic_DNA"/>
</dbReference>
<keyword evidence="2" id="KW-1185">Reference proteome</keyword>
<dbReference type="RefSeq" id="WP_211482380.1">
    <property type="nucleotide sequence ID" value="NZ_FOAB01000002.1"/>
</dbReference>
<dbReference type="Gene3D" id="2.40.128.20">
    <property type="match status" value="1"/>
</dbReference>
<reference evidence="1 2" key="1">
    <citation type="submission" date="2016-10" db="EMBL/GenBank/DDBJ databases">
        <authorList>
            <person name="de Groot N.N."/>
        </authorList>
    </citation>
    <scope>NUCLEOTIDE SEQUENCE [LARGE SCALE GENOMIC DNA]</scope>
    <source>
        <strain evidence="1 2">DSM 25232</strain>
    </source>
</reference>
<dbReference type="STRING" id="1038014.SAMN04487910_1514"/>
<dbReference type="Proteomes" id="UP000198521">
    <property type="component" value="Unassembled WGS sequence"/>
</dbReference>
<gene>
    <name evidence="1" type="ORF">SAMN04487910_1514</name>
</gene>
<dbReference type="SUPFAM" id="SSF50814">
    <property type="entry name" value="Lipocalins"/>
    <property type="match status" value="1"/>
</dbReference>
<accession>A0A1H7L394</accession>
<proteinExistence type="predicted"/>
<organism evidence="1 2">
    <name type="scientific">Aquimarina amphilecti</name>
    <dbReference type="NCBI Taxonomy" id="1038014"/>
    <lineage>
        <taxon>Bacteria</taxon>
        <taxon>Pseudomonadati</taxon>
        <taxon>Bacteroidota</taxon>
        <taxon>Flavobacteriia</taxon>
        <taxon>Flavobacteriales</taxon>
        <taxon>Flavobacteriaceae</taxon>
        <taxon>Aquimarina</taxon>
    </lineage>
</organism>
<dbReference type="AlphaFoldDB" id="A0A1H7L394"/>
<dbReference type="InterPro" id="IPR012674">
    <property type="entry name" value="Calycin"/>
</dbReference>
<dbReference type="InterPro" id="IPR047975">
    <property type="entry name" value="Heme_bind_FMP"/>
</dbReference>
<protein>
    <submittedName>
        <fullName evidence="1">Uncharacterized protein</fullName>
    </submittedName>
</protein>
<dbReference type="NCBIfam" id="NF040572">
    <property type="entry name" value="heme_bind_FMP"/>
    <property type="match status" value="1"/>
</dbReference>
<evidence type="ECO:0000313" key="1">
    <source>
        <dbReference type="EMBL" id="SEK93553.1"/>
    </source>
</evidence>
<sequence length="337" mass="36713">MSEKDTTYIGKTSGITPPIFPNTLINEPKQINPTSNVSGLGPLSHLIGTWTNKNLGSTSKGGTATPYSYNIMPLPTVSESSGYILKNFKYYEEITFSPINGTAPNRGGDYIQNANVLFYEQRIYFADGPAKDRLVHAENGSWLFLVTGPQSEEPYASTPVVPHKGSIPDQSVTTNVAKQISVPHGNSILAQGGIKGYPSSYIQKGNAPINNYPKTIIPSGIDTTQYSVKSVGNPFPDLNNNPNKPLQDGISANPCTQYIQWGVDTENPAAKGAVTNIPFEKQKANVIDYNANYWLQAFTQGGEFTQLSYNQTILMDIPINGTIIKFPHITCNTLTKK</sequence>
<name>A0A1H7L394_AQUAM</name>
<evidence type="ECO:0000313" key="2">
    <source>
        <dbReference type="Proteomes" id="UP000198521"/>
    </source>
</evidence>